<dbReference type="InParanoid" id="Q9RUA1"/>
<dbReference type="PIR" id="F75389">
    <property type="entry name" value="F75389"/>
</dbReference>
<dbReference type="Pfam" id="PF17820">
    <property type="entry name" value="PDZ_6"/>
    <property type="match status" value="1"/>
</dbReference>
<evidence type="ECO:0000313" key="4">
    <source>
        <dbReference type="Proteomes" id="UP000002524"/>
    </source>
</evidence>
<feature type="domain" description="PDZ" evidence="2">
    <location>
        <begin position="112"/>
        <end position="168"/>
    </location>
</feature>
<feature type="signal peptide" evidence="1">
    <location>
        <begin position="1"/>
        <end position="35"/>
    </location>
</feature>
<dbReference type="GeneID" id="69517730"/>
<evidence type="ECO:0000259" key="2">
    <source>
        <dbReference type="PROSITE" id="PS50106"/>
    </source>
</evidence>
<name>Q9RUA1_DEIRA</name>
<evidence type="ECO:0000256" key="1">
    <source>
        <dbReference type="SAM" id="SignalP"/>
    </source>
</evidence>
<dbReference type="EMBL" id="AE000513">
    <property type="protein sequence ID" value="AAF11054.1"/>
    <property type="molecule type" value="Genomic_DNA"/>
</dbReference>
<dbReference type="SUPFAM" id="SSF50156">
    <property type="entry name" value="PDZ domain-like"/>
    <property type="match status" value="1"/>
</dbReference>
<dbReference type="InterPro" id="IPR036034">
    <property type="entry name" value="PDZ_sf"/>
</dbReference>
<dbReference type="GO" id="GO:0006508">
    <property type="term" value="P:proteolysis"/>
    <property type="evidence" value="ECO:0007669"/>
    <property type="project" value="UniProtKB-KW"/>
</dbReference>
<sequence>MCLPLHRPPARVSRWRRLGATLLTGATLAATNAAASPASDLYAAATKAVRDNYHGWSTQNFRSLETQYARQLARACEPQGEACSYDTGRAVLSELLADFGDAHTYVRDPEGAARYRESEQERVVPRTGLRLARVQGGLLVASVAAGSPADLLGVRRFDLITQVNGQPVGGPIPTGQVAPAGDFGPNDFARLERTGQAIDLTLRRAGESEQTVKVIGLPMPASDRPAPVWAGAEGRVAVIDLPSFLSTDTAAAFLAQVRQLQAAGVRSLIVDLRFNGGGNLQQCVAAASIFGPVVYNASYAVGGFSYSGLDGREGAYLDTVFASPSRRVWNGPAAVLIGPDTASCAEVFAYYAQKGGARLVGEATKGVANSGVLLRNLPDGGLIAVTVFRGYASGDVALPARLTPDVPAPLDIDLLTTQGRDTGLEAALIVLGEAVTSPPTLTTSP</sequence>
<keyword evidence="4" id="KW-1185">Reference proteome</keyword>
<reference evidence="3 4" key="1">
    <citation type="journal article" date="1999" name="Science">
        <title>Genome sequence of the radioresistant bacterium Deinococcus radiodurans R1.</title>
        <authorList>
            <person name="White O."/>
            <person name="Eisen J.A."/>
            <person name="Heidelberg J.F."/>
            <person name="Hickey E.K."/>
            <person name="Peterson J.D."/>
            <person name="Dodson R.J."/>
            <person name="Haft D.H."/>
            <person name="Gwinn M.L."/>
            <person name="Nelson W.C."/>
            <person name="Richardson D.L."/>
            <person name="Moffat K.S."/>
            <person name="Qin H."/>
            <person name="Jiang L."/>
            <person name="Pamphile W."/>
            <person name="Crosby M."/>
            <person name="Shen M."/>
            <person name="Vamathevan J.J."/>
            <person name="Lam P."/>
            <person name="McDonald L."/>
            <person name="Utterback T."/>
            <person name="Zalewski C."/>
            <person name="Makarova K.S."/>
            <person name="Aravind L."/>
            <person name="Daly M.J."/>
            <person name="Minton K.W."/>
            <person name="Fleischmann R.D."/>
            <person name="Ketchum K.A."/>
            <person name="Nelson K.E."/>
            <person name="Salzberg S."/>
            <person name="Smith H.O."/>
            <person name="Venter J.C."/>
            <person name="Fraser C.M."/>
        </authorList>
    </citation>
    <scope>NUCLEOTIDE SEQUENCE [LARGE SCALE GENOMIC DNA]</scope>
    <source>
        <strain evidence="4">ATCC 13939 / DSM 20539 / JCM 16871 / LMG 4051 / NBRC 15346 / NCIMB 9279 / R1 / VKM B-1422</strain>
    </source>
</reference>
<dbReference type="KEGG" id="dra:DR_1491"/>
<protein>
    <submittedName>
        <fullName evidence="3">Carboxyl-terminal protease, putative</fullName>
    </submittedName>
</protein>
<keyword evidence="3" id="KW-0645">Protease</keyword>
<dbReference type="GO" id="GO:0007165">
    <property type="term" value="P:signal transduction"/>
    <property type="evidence" value="ECO:0000318"/>
    <property type="project" value="GO_Central"/>
</dbReference>
<dbReference type="GO" id="GO:0004175">
    <property type="term" value="F:endopeptidase activity"/>
    <property type="evidence" value="ECO:0000318"/>
    <property type="project" value="GO_Central"/>
</dbReference>
<dbReference type="InterPro" id="IPR041489">
    <property type="entry name" value="PDZ_6"/>
</dbReference>
<dbReference type="PANTHER" id="PTHR32060:SF30">
    <property type="entry name" value="CARBOXY-TERMINAL PROCESSING PROTEASE CTPA"/>
    <property type="match status" value="1"/>
</dbReference>
<dbReference type="STRING" id="243230.DR_1491"/>
<dbReference type="Gene3D" id="2.30.42.10">
    <property type="match status" value="1"/>
</dbReference>
<feature type="chain" id="PRO_5009974243" evidence="1">
    <location>
        <begin position="36"/>
        <end position="445"/>
    </location>
</feature>
<dbReference type="GO" id="GO:0030288">
    <property type="term" value="C:outer membrane-bounded periplasmic space"/>
    <property type="evidence" value="ECO:0000318"/>
    <property type="project" value="GO_Central"/>
</dbReference>
<dbReference type="EnsemblBacteria" id="AAF11054">
    <property type="protein sequence ID" value="AAF11054"/>
    <property type="gene ID" value="DR_1491"/>
</dbReference>
<dbReference type="Pfam" id="PF03572">
    <property type="entry name" value="Peptidase_S41"/>
    <property type="match status" value="1"/>
</dbReference>
<dbReference type="InterPro" id="IPR001478">
    <property type="entry name" value="PDZ"/>
</dbReference>
<dbReference type="HOGENOM" id="CLU_048404_0_0_0"/>
<proteinExistence type="predicted"/>
<dbReference type="SMART" id="SM00245">
    <property type="entry name" value="TSPc"/>
    <property type="match status" value="1"/>
</dbReference>
<dbReference type="Gene3D" id="3.90.226.10">
    <property type="entry name" value="2-enoyl-CoA Hydratase, Chain A, domain 1"/>
    <property type="match status" value="1"/>
</dbReference>
<accession>Q9RUA1</accession>
<dbReference type="PROSITE" id="PS50106">
    <property type="entry name" value="PDZ"/>
    <property type="match status" value="1"/>
</dbReference>
<dbReference type="InterPro" id="IPR005151">
    <property type="entry name" value="Tail-specific_protease"/>
</dbReference>
<dbReference type="PANTHER" id="PTHR32060">
    <property type="entry name" value="TAIL-SPECIFIC PROTEASE"/>
    <property type="match status" value="1"/>
</dbReference>
<organism evidence="3 4">
    <name type="scientific">Deinococcus radiodurans (strain ATCC 13939 / DSM 20539 / JCM 16871 / CCUG 27074 / LMG 4051 / NBRC 15346 / NCIMB 9279 / VKM B-1422 / R1)</name>
    <dbReference type="NCBI Taxonomy" id="243230"/>
    <lineage>
        <taxon>Bacteria</taxon>
        <taxon>Thermotogati</taxon>
        <taxon>Deinococcota</taxon>
        <taxon>Deinococci</taxon>
        <taxon>Deinococcales</taxon>
        <taxon>Deinococcaceae</taxon>
        <taxon>Deinococcus</taxon>
    </lineage>
</organism>
<keyword evidence="3" id="KW-0378">Hydrolase</keyword>
<dbReference type="Proteomes" id="UP000002524">
    <property type="component" value="Chromosome 1"/>
</dbReference>
<dbReference type="PATRIC" id="fig|243230.17.peg.1693"/>
<dbReference type="RefSeq" id="WP_010888130.1">
    <property type="nucleotide sequence ID" value="NC_001263.1"/>
</dbReference>
<dbReference type="SUPFAM" id="SSF52096">
    <property type="entry name" value="ClpP/crotonase"/>
    <property type="match status" value="1"/>
</dbReference>
<keyword evidence="1" id="KW-0732">Signal</keyword>
<dbReference type="GO" id="GO:0008236">
    <property type="term" value="F:serine-type peptidase activity"/>
    <property type="evidence" value="ECO:0007669"/>
    <property type="project" value="InterPro"/>
</dbReference>
<dbReference type="OrthoDB" id="7266775at2"/>
<dbReference type="CDD" id="cd06567">
    <property type="entry name" value="Peptidase_S41"/>
    <property type="match status" value="1"/>
</dbReference>
<gene>
    <name evidence="3" type="ordered locus">DR_1491</name>
</gene>
<dbReference type="eggNOG" id="COG0793">
    <property type="taxonomic scope" value="Bacteria"/>
</dbReference>
<dbReference type="AlphaFoldDB" id="Q9RUA1"/>
<dbReference type="InterPro" id="IPR029045">
    <property type="entry name" value="ClpP/crotonase-like_dom_sf"/>
</dbReference>
<evidence type="ECO:0000313" key="3">
    <source>
        <dbReference type="EMBL" id="AAF11054.1"/>
    </source>
</evidence>
<dbReference type="PaxDb" id="243230-DR_1491"/>